<keyword evidence="3" id="KW-1185">Reference proteome</keyword>
<feature type="compositionally biased region" description="Polar residues" evidence="1">
    <location>
        <begin position="1"/>
        <end position="10"/>
    </location>
</feature>
<feature type="compositionally biased region" description="Polar residues" evidence="1">
    <location>
        <begin position="108"/>
        <end position="125"/>
    </location>
</feature>
<feature type="compositionally biased region" description="Low complexity" evidence="1">
    <location>
        <begin position="35"/>
        <end position="55"/>
    </location>
</feature>
<protein>
    <submittedName>
        <fullName evidence="2">Uncharacterized protein</fullName>
    </submittedName>
</protein>
<dbReference type="EMBL" id="KV011875">
    <property type="protein sequence ID" value="KZV25464.1"/>
    <property type="molecule type" value="Genomic_DNA"/>
</dbReference>
<proteinExistence type="predicted"/>
<accession>A0A2Z7AUB3</accession>
<dbReference type="AlphaFoldDB" id="A0A2Z7AUB3"/>
<feature type="compositionally biased region" description="Polar residues" evidence="1">
    <location>
        <begin position="133"/>
        <end position="155"/>
    </location>
</feature>
<evidence type="ECO:0000313" key="3">
    <source>
        <dbReference type="Proteomes" id="UP000250235"/>
    </source>
</evidence>
<gene>
    <name evidence="2" type="ORF">F511_16568</name>
</gene>
<evidence type="ECO:0000313" key="2">
    <source>
        <dbReference type="EMBL" id="KZV25464.1"/>
    </source>
</evidence>
<reference evidence="2 3" key="1">
    <citation type="journal article" date="2015" name="Proc. Natl. Acad. Sci. U.S.A.">
        <title>The resurrection genome of Boea hygrometrica: A blueprint for survival of dehydration.</title>
        <authorList>
            <person name="Xiao L."/>
            <person name="Yang G."/>
            <person name="Zhang L."/>
            <person name="Yang X."/>
            <person name="Zhao S."/>
            <person name="Ji Z."/>
            <person name="Zhou Q."/>
            <person name="Hu M."/>
            <person name="Wang Y."/>
            <person name="Chen M."/>
            <person name="Xu Y."/>
            <person name="Jin H."/>
            <person name="Xiao X."/>
            <person name="Hu G."/>
            <person name="Bao F."/>
            <person name="Hu Y."/>
            <person name="Wan P."/>
            <person name="Li L."/>
            <person name="Deng X."/>
            <person name="Kuang T."/>
            <person name="Xiang C."/>
            <person name="Zhu J.K."/>
            <person name="Oliver M.J."/>
            <person name="He Y."/>
        </authorList>
    </citation>
    <scope>NUCLEOTIDE SEQUENCE [LARGE SCALE GENOMIC DNA]</scope>
    <source>
        <strain evidence="3">cv. XS01</strain>
    </source>
</reference>
<feature type="compositionally biased region" description="Pro residues" evidence="1">
    <location>
        <begin position="68"/>
        <end position="84"/>
    </location>
</feature>
<organism evidence="2 3">
    <name type="scientific">Dorcoceras hygrometricum</name>
    <dbReference type="NCBI Taxonomy" id="472368"/>
    <lineage>
        <taxon>Eukaryota</taxon>
        <taxon>Viridiplantae</taxon>
        <taxon>Streptophyta</taxon>
        <taxon>Embryophyta</taxon>
        <taxon>Tracheophyta</taxon>
        <taxon>Spermatophyta</taxon>
        <taxon>Magnoliopsida</taxon>
        <taxon>eudicotyledons</taxon>
        <taxon>Gunneridae</taxon>
        <taxon>Pentapetalae</taxon>
        <taxon>asterids</taxon>
        <taxon>lamiids</taxon>
        <taxon>Lamiales</taxon>
        <taxon>Gesneriaceae</taxon>
        <taxon>Didymocarpoideae</taxon>
        <taxon>Trichosporeae</taxon>
        <taxon>Loxocarpinae</taxon>
        <taxon>Dorcoceras</taxon>
    </lineage>
</organism>
<name>A0A2Z7AUB3_9LAMI</name>
<evidence type="ECO:0000256" key="1">
    <source>
        <dbReference type="SAM" id="MobiDB-lite"/>
    </source>
</evidence>
<feature type="region of interest" description="Disordered" evidence="1">
    <location>
        <begin position="1"/>
        <end position="155"/>
    </location>
</feature>
<sequence length="155" mass="16972">MHSSSCTRLQPPTLRMLSIRPLHDPDPCSNPNHGPAKPSPSISWSSRPSHHASQSLDPKGYECDPRALYPPPRAPPAGPYPQPVEKPVKDLPHTGKQSIHPQRDIGSNPITESNIKQQMESNRQYASAMCENKATTETQGAKASEGTAPQQERIN</sequence>
<dbReference type="Proteomes" id="UP000250235">
    <property type="component" value="Unassembled WGS sequence"/>
</dbReference>